<evidence type="ECO:0000313" key="7">
    <source>
        <dbReference type="EMBL" id="NMW65857.1"/>
    </source>
</evidence>
<dbReference type="InterPro" id="IPR050162">
    <property type="entry name" value="MsrA_MetSO_reductase"/>
</dbReference>
<dbReference type="NCBIfam" id="TIGR00401">
    <property type="entry name" value="msrA"/>
    <property type="match status" value="1"/>
</dbReference>
<protein>
    <recommendedName>
        <fullName evidence="4">Peptide methionine sulfoxide reductase MsrA</fullName>
        <shortName evidence="4">Protein-methionine-S-oxide reductase</shortName>
        <ecNumber evidence="4">1.8.4.11</ecNumber>
    </recommendedName>
    <alternativeName>
        <fullName evidence="4">Peptide-methionine (S)-S-oxide reductase</fullName>
        <shortName evidence="4">Peptide Met(O) reductase</shortName>
    </alternativeName>
</protein>
<dbReference type="EMBL" id="JABCUR010000011">
    <property type="protein sequence ID" value="NMW65857.1"/>
    <property type="molecule type" value="Genomic_DNA"/>
</dbReference>
<feature type="region of interest" description="Disordered" evidence="5">
    <location>
        <begin position="1"/>
        <end position="20"/>
    </location>
</feature>
<dbReference type="Proteomes" id="UP000578252">
    <property type="component" value="Unassembled WGS sequence"/>
</dbReference>
<sequence>MMAPRETNPTTTHPVLHTPITGPWPEPHEVIYFAMGCFWGVERIFWSQPGVINTAVGYMAGHQPTPSYEEVCTGTTGHAETVRVVFDPGATTAGELLKVFWENHDPTQGDRQGNDRGSQYRSLVICTTPEQRELAELSRRTFGATLADAGRGSITTEILDASVAGKFWLAEDYHQAYLFHNPGGYCNHGFKGFVCQAPVRL</sequence>
<evidence type="ECO:0000256" key="4">
    <source>
        <dbReference type="HAMAP-Rule" id="MF_01401"/>
    </source>
</evidence>
<evidence type="ECO:0000313" key="8">
    <source>
        <dbReference type="Proteomes" id="UP000578252"/>
    </source>
</evidence>
<dbReference type="SUPFAM" id="SSF55068">
    <property type="entry name" value="Peptide methionine sulfoxide reductase"/>
    <property type="match status" value="1"/>
</dbReference>
<proteinExistence type="inferred from homology"/>
<comment type="catalytic activity">
    <reaction evidence="2 4">
        <text>L-methionyl-[protein] + [thioredoxin]-disulfide + H2O = L-methionyl-(S)-S-oxide-[protein] + [thioredoxin]-dithiol</text>
        <dbReference type="Rhea" id="RHEA:14217"/>
        <dbReference type="Rhea" id="RHEA-COMP:10698"/>
        <dbReference type="Rhea" id="RHEA-COMP:10700"/>
        <dbReference type="Rhea" id="RHEA-COMP:12313"/>
        <dbReference type="Rhea" id="RHEA-COMP:12315"/>
        <dbReference type="ChEBI" id="CHEBI:15377"/>
        <dbReference type="ChEBI" id="CHEBI:16044"/>
        <dbReference type="ChEBI" id="CHEBI:29950"/>
        <dbReference type="ChEBI" id="CHEBI:44120"/>
        <dbReference type="ChEBI" id="CHEBI:50058"/>
        <dbReference type="EC" id="1.8.4.11"/>
    </reaction>
</comment>
<gene>
    <name evidence="4 7" type="primary">msrA</name>
    <name evidence="7" type="ORF">HHJ78_10150</name>
</gene>
<dbReference type="EC" id="1.8.4.11" evidence="4"/>
<keyword evidence="1 4" id="KW-0560">Oxidoreductase</keyword>
<evidence type="ECO:0000256" key="1">
    <source>
        <dbReference type="ARBA" id="ARBA00023002"/>
    </source>
</evidence>
<dbReference type="Pfam" id="PF01625">
    <property type="entry name" value="PMSR"/>
    <property type="match status" value="1"/>
</dbReference>
<evidence type="ECO:0000256" key="2">
    <source>
        <dbReference type="ARBA" id="ARBA00047806"/>
    </source>
</evidence>
<name>A0A7Y0U309_9ACTO</name>
<comment type="caution">
    <text evidence="7">The sequence shown here is derived from an EMBL/GenBank/DDBJ whole genome shotgun (WGS) entry which is preliminary data.</text>
</comment>
<dbReference type="InterPro" id="IPR002569">
    <property type="entry name" value="Met_Sox_Rdtase_MsrA_dom"/>
</dbReference>
<organism evidence="7 8">
    <name type="scientific">Mobiluncus mulieris</name>
    <dbReference type="NCBI Taxonomy" id="2052"/>
    <lineage>
        <taxon>Bacteria</taxon>
        <taxon>Bacillati</taxon>
        <taxon>Actinomycetota</taxon>
        <taxon>Actinomycetes</taxon>
        <taxon>Actinomycetales</taxon>
        <taxon>Actinomycetaceae</taxon>
        <taxon>Mobiluncus</taxon>
    </lineage>
</organism>
<accession>A0A7Y0U309</accession>
<dbReference type="GO" id="GO:0034599">
    <property type="term" value="P:cellular response to oxidative stress"/>
    <property type="evidence" value="ECO:0007669"/>
    <property type="project" value="TreeGrafter"/>
</dbReference>
<dbReference type="PANTHER" id="PTHR42799:SF2">
    <property type="entry name" value="MITOCHONDRIAL PEPTIDE METHIONINE SULFOXIDE REDUCTASE"/>
    <property type="match status" value="1"/>
</dbReference>
<dbReference type="GO" id="GO:0008113">
    <property type="term" value="F:peptide-methionine (S)-S-oxide reductase activity"/>
    <property type="evidence" value="ECO:0007669"/>
    <property type="project" value="UniProtKB-UniRule"/>
</dbReference>
<dbReference type="AlphaFoldDB" id="A0A7Y0U309"/>
<evidence type="ECO:0000256" key="5">
    <source>
        <dbReference type="SAM" id="MobiDB-lite"/>
    </source>
</evidence>
<dbReference type="Gene3D" id="3.30.1060.10">
    <property type="entry name" value="Peptide methionine sulphoxide reductase MsrA"/>
    <property type="match status" value="1"/>
</dbReference>
<reference evidence="7 8" key="1">
    <citation type="submission" date="2020-04" db="EMBL/GenBank/DDBJ databases">
        <title>Antimicrobial susceptibility and clonality of vaginal-derived multi-drug resistant Mobiluncus isolates in China.</title>
        <authorList>
            <person name="Zhang X."/>
        </authorList>
    </citation>
    <scope>NUCLEOTIDE SEQUENCE [LARGE SCALE GENOMIC DNA]</scope>
    <source>
        <strain evidence="7 8">13</strain>
    </source>
</reference>
<evidence type="ECO:0000259" key="6">
    <source>
        <dbReference type="Pfam" id="PF01625"/>
    </source>
</evidence>
<feature type="active site" evidence="4">
    <location>
        <position position="37"/>
    </location>
</feature>
<comment type="similarity">
    <text evidence="4">Belongs to the MsrA Met sulfoxide reductase family.</text>
</comment>
<evidence type="ECO:0000256" key="3">
    <source>
        <dbReference type="ARBA" id="ARBA00048782"/>
    </source>
</evidence>
<comment type="function">
    <text evidence="4">Has an important function as a repair enzyme for proteins that have been inactivated by oxidation. Catalyzes the reversible oxidation-reduction of methionine sulfoxide in proteins to methionine.</text>
</comment>
<dbReference type="GO" id="GO:0005737">
    <property type="term" value="C:cytoplasm"/>
    <property type="evidence" value="ECO:0007669"/>
    <property type="project" value="TreeGrafter"/>
</dbReference>
<feature type="domain" description="Peptide methionine sulphoxide reductase MsrA" evidence="6">
    <location>
        <begin position="31"/>
        <end position="187"/>
    </location>
</feature>
<dbReference type="InterPro" id="IPR036509">
    <property type="entry name" value="Met_Sox_Rdtase_MsrA_sf"/>
</dbReference>
<dbReference type="HAMAP" id="MF_01401">
    <property type="entry name" value="MsrA"/>
    <property type="match status" value="1"/>
</dbReference>
<dbReference type="PANTHER" id="PTHR42799">
    <property type="entry name" value="MITOCHONDRIAL PEPTIDE METHIONINE SULFOXIDE REDUCTASE"/>
    <property type="match status" value="1"/>
</dbReference>
<dbReference type="RefSeq" id="WP_169772392.1">
    <property type="nucleotide sequence ID" value="NZ_JABCUR010000011.1"/>
</dbReference>
<comment type="catalytic activity">
    <reaction evidence="3 4">
        <text>[thioredoxin]-disulfide + L-methionine + H2O = L-methionine (S)-S-oxide + [thioredoxin]-dithiol</text>
        <dbReference type="Rhea" id="RHEA:19993"/>
        <dbReference type="Rhea" id="RHEA-COMP:10698"/>
        <dbReference type="Rhea" id="RHEA-COMP:10700"/>
        <dbReference type="ChEBI" id="CHEBI:15377"/>
        <dbReference type="ChEBI" id="CHEBI:29950"/>
        <dbReference type="ChEBI" id="CHEBI:50058"/>
        <dbReference type="ChEBI" id="CHEBI:57844"/>
        <dbReference type="ChEBI" id="CHEBI:58772"/>
        <dbReference type="EC" id="1.8.4.11"/>
    </reaction>
</comment>